<reference evidence="1" key="1">
    <citation type="submission" date="2020-10" db="EMBL/GenBank/DDBJ databases">
        <authorList>
            <person name="Kusch S."/>
        </authorList>
    </citation>
    <scope>NUCLEOTIDE SEQUENCE</scope>
    <source>
        <strain evidence="1">SwB9</strain>
    </source>
</reference>
<dbReference type="OrthoDB" id="10557514at2759"/>
<comment type="caution">
    <text evidence="1">The sequence shown here is derived from an EMBL/GenBank/DDBJ whole genome shotgun (WGS) entry which is preliminary data.</text>
</comment>
<dbReference type="EMBL" id="CAJHIA010000010">
    <property type="protein sequence ID" value="CAD6443700.1"/>
    <property type="molecule type" value="Genomic_DNA"/>
</dbReference>
<sequence length="74" mass="8438">MGTFRQLAKDDPQRPQVLTDLRARFAALSISWKDAVCSRLTRDKHICTSSWGDLYLDIISTRRWSIEVSVVGQA</sequence>
<keyword evidence="2" id="KW-1185">Reference proteome</keyword>
<proteinExistence type="predicted"/>
<accession>A0A8H2ZR95</accession>
<organism evidence="1 2">
    <name type="scientific">Sclerotinia trifoliorum</name>
    <dbReference type="NCBI Taxonomy" id="28548"/>
    <lineage>
        <taxon>Eukaryota</taxon>
        <taxon>Fungi</taxon>
        <taxon>Dikarya</taxon>
        <taxon>Ascomycota</taxon>
        <taxon>Pezizomycotina</taxon>
        <taxon>Leotiomycetes</taxon>
        <taxon>Helotiales</taxon>
        <taxon>Sclerotiniaceae</taxon>
        <taxon>Sclerotinia</taxon>
    </lineage>
</organism>
<protein>
    <submittedName>
        <fullName evidence="1">42431a40-f64b-4539-9fda-4671ff22f48e-CDS</fullName>
    </submittedName>
</protein>
<evidence type="ECO:0000313" key="2">
    <source>
        <dbReference type="Proteomes" id="UP000624404"/>
    </source>
</evidence>
<dbReference type="Proteomes" id="UP000624404">
    <property type="component" value="Unassembled WGS sequence"/>
</dbReference>
<evidence type="ECO:0000313" key="1">
    <source>
        <dbReference type="EMBL" id="CAD6443700.1"/>
    </source>
</evidence>
<name>A0A8H2ZR95_9HELO</name>
<gene>
    <name evidence="1" type="ORF">SCLTRI_LOCUS3492</name>
</gene>
<dbReference type="AlphaFoldDB" id="A0A8H2ZR95"/>